<protein>
    <submittedName>
        <fullName evidence="1">Uncharacterized protein</fullName>
    </submittedName>
</protein>
<dbReference type="Proteomes" id="UP000075683">
    <property type="component" value="Unassembled WGS sequence"/>
</dbReference>
<name>A0A150L6U8_9BACI</name>
<dbReference type="EMBL" id="LQYT01000143">
    <property type="protein sequence ID" value="KYD08047.1"/>
    <property type="molecule type" value="Genomic_DNA"/>
</dbReference>
<reference evidence="1 2" key="1">
    <citation type="submission" date="2016-01" db="EMBL/GenBank/DDBJ databases">
        <title>Draft Genome Sequences of Seven Thermophilic Sporeformers Isolated from Foods.</title>
        <authorList>
            <person name="Berendsen E.M."/>
            <person name="Wells-Bennik M.H."/>
            <person name="Krawcyk A.O."/>
            <person name="De Jong A."/>
            <person name="Holsappel S."/>
            <person name="Eijlander R.T."/>
            <person name="Kuipers O.P."/>
        </authorList>
    </citation>
    <scope>NUCLEOTIDE SEQUENCE [LARGE SCALE GENOMIC DNA]</scope>
    <source>
        <strain evidence="1 2">B4135</strain>
    </source>
</reference>
<comment type="caution">
    <text evidence="1">The sequence shown here is derived from an EMBL/GenBank/DDBJ whole genome shotgun (WGS) entry which is preliminary data.</text>
</comment>
<proteinExistence type="predicted"/>
<dbReference type="AlphaFoldDB" id="A0A150L6U8"/>
<accession>A0A150L6U8</accession>
<evidence type="ECO:0000313" key="1">
    <source>
        <dbReference type="EMBL" id="KYD08047.1"/>
    </source>
</evidence>
<organism evidence="1 2">
    <name type="scientific">Caldibacillus debilis</name>
    <dbReference type="NCBI Taxonomy" id="301148"/>
    <lineage>
        <taxon>Bacteria</taxon>
        <taxon>Bacillati</taxon>
        <taxon>Bacillota</taxon>
        <taxon>Bacilli</taxon>
        <taxon>Bacillales</taxon>
        <taxon>Bacillaceae</taxon>
        <taxon>Caldibacillus</taxon>
    </lineage>
</organism>
<sequence>MRPWMTKNEHLHKGRKMSDADSLIFLFAKIKMENQFSF</sequence>
<gene>
    <name evidence="1" type="ORF">B4135_4204</name>
</gene>
<evidence type="ECO:0000313" key="2">
    <source>
        <dbReference type="Proteomes" id="UP000075683"/>
    </source>
</evidence>